<sequence>MVTPAVIEQKHRKIGTFICEQCGLSTSYDYYGKAPPFSKSIVIMEDAFVVRDPFTSDRKPLILGSHCSLCNKVICMAVNCSLFYTKRFCLSCVQENIEEFPMEIQQKGLFSPENYHILRTLKSFGDDVGLN</sequence>
<reference evidence="5" key="1">
    <citation type="submission" date="2025-08" db="UniProtKB">
        <authorList>
            <consortium name="RefSeq"/>
        </authorList>
    </citation>
    <scope>IDENTIFICATION</scope>
    <source>
        <tissue evidence="5">Testes</tissue>
    </source>
</reference>
<dbReference type="PRINTS" id="PR01995">
    <property type="entry name" value="UPF0595"/>
</dbReference>
<name>A0ABM0MFV2_SACKO</name>
<evidence type="ECO:0000313" key="5">
    <source>
        <dbReference type="RefSeq" id="XP_006818893.1"/>
    </source>
</evidence>
<evidence type="ECO:0000313" key="4">
    <source>
        <dbReference type="Proteomes" id="UP000694865"/>
    </source>
</evidence>
<dbReference type="Proteomes" id="UP000694865">
    <property type="component" value="Unplaced"/>
</dbReference>
<comment type="similarity">
    <text evidence="1">Belongs to the CDPF1 family.</text>
</comment>
<proteinExistence type="inferred from homology"/>
<evidence type="ECO:0000256" key="2">
    <source>
        <dbReference type="ARBA" id="ARBA00014801"/>
    </source>
</evidence>
<dbReference type="InterPro" id="IPR042426">
    <property type="entry name" value="CDPF1"/>
</dbReference>
<dbReference type="PANTHER" id="PTHR31849:SF1">
    <property type="entry name" value="CYSTEINE-RICH DPF MOTIF DOMAIN-CONTAINING PROTEIN 1"/>
    <property type="match status" value="1"/>
</dbReference>
<keyword evidence="4" id="KW-1185">Reference proteome</keyword>
<evidence type="ECO:0000259" key="3">
    <source>
        <dbReference type="Pfam" id="PF10170"/>
    </source>
</evidence>
<dbReference type="Pfam" id="PF10170">
    <property type="entry name" value="C6_DPF"/>
    <property type="match status" value="1"/>
</dbReference>
<protein>
    <recommendedName>
        <fullName evidence="2">Cysteine-rich DPF motif domain-containing protein 1</fullName>
    </recommendedName>
</protein>
<gene>
    <name evidence="5" type="primary">LOC102806528</name>
</gene>
<dbReference type="InterPro" id="IPR018785">
    <property type="entry name" value="CDPF1_dom"/>
</dbReference>
<accession>A0ABM0MFV2</accession>
<feature type="domain" description="Cysteine-rich DPF motif" evidence="3">
    <location>
        <begin position="17"/>
        <end position="107"/>
    </location>
</feature>
<dbReference type="GeneID" id="102806528"/>
<organism evidence="4 5">
    <name type="scientific">Saccoglossus kowalevskii</name>
    <name type="common">Acorn worm</name>
    <dbReference type="NCBI Taxonomy" id="10224"/>
    <lineage>
        <taxon>Eukaryota</taxon>
        <taxon>Metazoa</taxon>
        <taxon>Hemichordata</taxon>
        <taxon>Enteropneusta</taxon>
        <taxon>Harrimaniidae</taxon>
        <taxon>Saccoglossus</taxon>
    </lineage>
</organism>
<dbReference type="PANTHER" id="PTHR31849">
    <property type="entry name" value="CYSTEINE-RICH PDF MOTIF DOMAIN-CONTAINING PROTEIN 1"/>
    <property type="match status" value="1"/>
</dbReference>
<dbReference type="RefSeq" id="XP_006818893.1">
    <property type="nucleotide sequence ID" value="XM_006818830.1"/>
</dbReference>
<evidence type="ECO:0000256" key="1">
    <source>
        <dbReference type="ARBA" id="ARBA00007917"/>
    </source>
</evidence>